<proteinExistence type="predicted"/>
<dbReference type="SMART" id="SM00248">
    <property type="entry name" value="ANK"/>
    <property type="match status" value="2"/>
</dbReference>
<keyword evidence="1" id="KW-0040">ANK repeat</keyword>
<dbReference type="InterPro" id="IPR036770">
    <property type="entry name" value="Ankyrin_rpt-contain_sf"/>
</dbReference>
<comment type="caution">
    <text evidence="2">The sequence shown here is derived from an EMBL/GenBank/DDBJ whole genome shotgun (WGS) entry which is preliminary data.</text>
</comment>
<accession>A0A9Q0AL50</accession>
<dbReference type="Pfam" id="PF12796">
    <property type="entry name" value="Ank_2"/>
    <property type="match status" value="1"/>
</dbReference>
<name>A0A9Q0AL50_9PEZI</name>
<keyword evidence="3" id="KW-1185">Reference proteome</keyword>
<gene>
    <name evidence="2" type="ORF">JX265_010833</name>
</gene>
<dbReference type="EMBL" id="JAFIMR010000037">
    <property type="protein sequence ID" value="KAI1858165.1"/>
    <property type="molecule type" value="Genomic_DNA"/>
</dbReference>
<feature type="repeat" description="ANK" evidence="1">
    <location>
        <begin position="123"/>
        <end position="151"/>
    </location>
</feature>
<evidence type="ECO:0008006" key="4">
    <source>
        <dbReference type="Google" id="ProtNLM"/>
    </source>
</evidence>
<protein>
    <recommendedName>
        <fullName evidence="4">Ankyrin</fullName>
    </recommendedName>
</protein>
<dbReference type="Gene3D" id="1.25.40.20">
    <property type="entry name" value="Ankyrin repeat-containing domain"/>
    <property type="match status" value="1"/>
</dbReference>
<dbReference type="InterPro" id="IPR036047">
    <property type="entry name" value="F-box-like_dom_sf"/>
</dbReference>
<dbReference type="OrthoDB" id="194358at2759"/>
<organism evidence="2 3">
    <name type="scientific">Neoarthrinium moseri</name>
    <dbReference type="NCBI Taxonomy" id="1658444"/>
    <lineage>
        <taxon>Eukaryota</taxon>
        <taxon>Fungi</taxon>
        <taxon>Dikarya</taxon>
        <taxon>Ascomycota</taxon>
        <taxon>Pezizomycotina</taxon>
        <taxon>Sordariomycetes</taxon>
        <taxon>Xylariomycetidae</taxon>
        <taxon>Amphisphaeriales</taxon>
        <taxon>Apiosporaceae</taxon>
        <taxon>Neoarthrinium</taxon>
    </lineage>
</organism>
<dbReference type="AlphaFoldDB" id="A0A9Q0AL50"/>
<dbReference type="PROSITE" id="PS50088">
    <property type="entry name" value="ANK_REPEAT"/>
    <property type="match status" value="1"/>
</dbReference>
<dbReference type="Proteomes" id="UP000829685">
    <property type="component" value="Unassembled WGS sequence"/>
</dbReference>
<dbReference type="SUPFAM" id="SSF81383">
    <property type="entry name" value="F-box domain"/>
    <property type="match status" value="1"/>
</dbReference>
<dbReference type="InterPro" id="IPR002110">
    <property type="entry name" value="Ankyrin_rpt"/>
</dbReference>
<evidence type="ECO:0000313" key="2">
    <source>
        <dbReference type="EMBL" id="KAI1858165.1"/>
    </source>
</evidence>
<dbReference type="SUPFAM" id="SSF48403">
    <property type="entry name" value="Ankyrin repeat"/>
    <property type="match status" value="1"/>
</dbReference>
<evidence type="ECO:0000313" key="3">
    <source>
        <dbReference type="Proteomes" id="UP000829685"/>
    </source>
</evidence>
<sequence>MAQKQASDKAPSLSSIPNEIKLCVGDLLPNPVDVTHLAMVNKQFHYLLSDKALTQEAFCQLEGTHVDPWRPSALHAVIASDLPLDFIIKVMDIFLEVFQNAGSTACPLDGDFTAVSGTSFPPPLISAIRKGRLDVMEALIARGCDLNVTENGATALQVAMNGAHEDAALLLLRHLSVAELPTAVLYTSTGTAARLRMPHLLAAILGPISNSVTRNVCLETGVQSCTATPKLDGNREVINTLVAQGLDLTPSQSGTEPDPGDSCVTLALLHGCPENARIFWSHMAAAGHKEWMLDNPLSWMSATVRHDLNLPFTRWAYTLLHSLDNQSRQIQLEETWIKYGLQMPVVTRETFKFLGTFLHPRATLQRLGWYWDVASQTWRRRQN</sequence>
<evidence type="ECO:0000256" key="1">
    <source>
        <dbReference type="PROSITE-ProRule" id="PRU00023"/>
    </source>
</evidence>
<reference evidence="2" key="1">
    <citation type="submission" date="2021-03" db="EMBL/GenBank/DDBJ databases">
        <title>Revisited historic fungal species revealed as producer of novel bioactive compounds through whole genome sequencing and comparative genomics.</title>
        <authorList>
            <person name="Vignolle G.A."/>
            <person name="Hochenegger N."/>
            <person name="Mach R.L."/>
            <person name="Mach-Aigner A.R."/>
            <person name="Javad Rahimi M."/>
            <person name="Salim K.A."/>
            <person name="Chan C.M."/>
            <person name="Lim L.B.L."/>
            <person name="Cai F."/>
            <person name="Druzhinina I.S."/>
            <person name="U'Ren J.M."/>
            <person name="Derntl C."/>
        </authorList>
    </citation>
    <scope>NUCLEOTIDE SEQUENCE</scope>
    <source>
        <strain evidence="2">TUCIM 5799</strain>
    </source>
</reference>